<organism evidence="1 2">
    <name type="scientific">Allofournierella massiliensis</name>
    <dbReference type="NCBI Taxonomy" id="1650663"/>
    <lineage>
        <taxon>Bacteria</taxon>
        <taxon>Bacillati</taxon>
        <taxon>Bacillota</taxon>
        <taxon>Clostridia</taxon>
        <taxon>Eubacteriales</taxon>
        <taxon>Oscillospiraceae</taxon>
        <taxon>Allofournierella</taxon>
    </lineage>
</organism>
<dbReference type="RefSeq" id="WP_058962708.1">
    <property type="nucleotide sequence ID" value="NZ_CABKVM010000011.1"/>
</dbReference>
<dbReference type="InterPro" id="IPR000150">
    <property type="entry name" value="Cof"/>
</dbReference>
<dbReference type="Gene3D" id="3.40.50.1000">
    <property type="entry name" value="HAD superfamily/HAD-like"/>
    <property type="match status" value="1"/>
</dbReference>
<dbReference type="PANTHER" id="PTHR10000:SF8">
    <property type="entry name" value="HAD SUPERFAMILY HYDROLASE-LIKE, TYPE 3"/>
    <property type="match status" value="1"/>
</dbReference>
<dbReference type="AlphaFoldDB" id="A0A4R1QNK9"/>
<dbReference type="SFLD" id="SFLDG01140">
    <property type="entry name" value="C2.B:_Phosphomannomutase_and_P"/>
    <property type="match status" value="1"/>
</dbReference>
<dbReference type="GO" id="GO:0016791">
    <property type="term" value="F:phosphatase activity"/>
    <property type="evidence" value="ECO:0007669"/>
    <property type="project" value="TreeGrafter"/>
</dbReference>
<accession>A0A4R1QNK9</accession>
<dbReference type="CDD" id="cd07516">
    <property type="entry name" value="HAD_Pase"/>
    <property type="match status" value="1"/>
</dbReference>
<sequence>MNDTIKVLALDLDGTLTNTKKEITPRTRAALRRAAEAGVRIVLASGRPTVGVQYLARELELDKLGGYILSYNGGCIVDCATGAVVAQEAFPPELVKPVCDEARAAGAVAMSYNAEGVITEHPEDEYVQLECFTCRVPAIPVQDLGSFIDFDVNKILLSKNPDEIARVEEHMQQKFSGRLSIYKSMPYFLEIMPLGVEKAQSLRALLTILGLTEENLMACGDGWNDISMIRLAGVGIAMGNAVPQVKQAATWVTADNNHDGVGLAVEKFIFEEEVELPPEDEFLF</sequence>
<dbReference type="SFLD" id="SFLDG01144">
    <property type="entry name" value="C2.B.4:_PGP_Like"/>
    <property type="match status" value="1"/>
</dbReference>
<reference evidence="1 2" key="1">
    <citation type="submission" date="2019-03" db="EMBL/GenBank/DDBJ databases">
        <title>Genomic Encyclopedia of Type Strains, Phase IV (KMG-IV): sequencing the most valuable type-strain genomes for metagenomic binning, comparative biology and taxonomic classification.</title>
        <authorList>
            <person name="Goeker M."/>
        </authorList>
    </citation>
    <scope>NUCLEOTIDE SEQUENCE [LARGE SCALE GENOMIC DNA]</scope>
    <source>
        <strain evidence="1 2">DSM 100451</strain>
    </source>
</reference>
<dbReference type="Pfam" id="PF08282">
    <property type="entry name" value="Hydrolase_3"/>
    <property type="match status" value="1"/>
</dbReference>
<dbReference type="Gene3D" id="3.30.1240.10">
    <property type="match status" value="1"/>
</dbReference>
<dbReference type="OrthoDB" id="9781413at2"/>
<name>A0A4R1QNK9_9FIRM</name>
<dbReference type="InterPro" id="IPR036412">
    <property type="entry name" value="HAD-like_sf"/>
</dbReference>
<dbReference type="PROSITE" id="PS01229">
    <property type="entry name" value="COF_2"/>
    <property type="match status" value="1"/>
</dbReference>
<comment type="caution">
    <text evidence="1">The sequence shown here is derived from an EMBL/GenBank/DDBJ whole genome shotgun (WGS) entry which is preliminary data.</text>
</comment>
<dbReference type="NCBIfam" id="TIGR01484">
    <property type="entry name" value="HAD-SF-IIB"/>
    <property type="match status" value="1"/>
</dbReference>
<protein>
    <recommendedName>
        <fullName evidence="3">Cof subfamily protein (Haloacid dehalogenase superfamily)/HAD superfamily hydrolase (TIGR01484 family)</fullName>
    </recommendedName>
</protein>
<dbReference type="GO" id="GO:0000287">
    <property type="term" value="F:magnesium ion binding"/>
    <property type="evidence" value="ECO:0007669"/>
    <property type="project" value="TreeGrafter"/>
</dbReference>
<gene>
    <name evidence="1" type="ORF">EDD77_12157</name>
</gene>
<dbReference type="SUPFAM" id="SSF56784">
    <property type="entry name" value="HAD-like"/>
    <property type="match status" value="1"/>
</dbReference>
<evidence type="ECO:0000313" key="2">
    <source>
        <dbReference type="Proteomes" id="UP000295184"/>
    </source>
</evidence>
<dbReference type="PANTHER" id="PTHR10000">
    <property type="entry name" value="PHOSPHOSERINE PHOSPHATASE"/>
    <property type="match status" value="1"/>
</dbReference>
<evidence type="ECO:0008006" key="3">
    <source>
        <dbReference type="Google" id="ProtNLM"/>
    </source>
</evidence>
<proteinExistence type="predicted"/>
<dbReference type="NCBIfam" id="TIGR00099">
    <property type="entry name" value="Cof-subfamily"/>
    <property type="match status" value="1"/>
</dbReference>
<dbReference type="InterPro" id="IPR023214">
    <property type="entry name" value="HAD_sf"/>
</dbReference>
<dbReference type="STRING" id="1650663.GCA_001486665_00172"/>
<dbReference type="Proteomes" id="UP000295184">
    <property type="component" value="Unassembled WGS sequence"/>
</dbReference>
<dbReference type="EMBL" id="SLUM01000021">
    <property type="protein sequence ID" value="TCL54553.1"/>
    <property type="molecule type" value="Genomic_DNA"/>
</dbReference>
<dbReference type="SFLD" id="SFLDS00003">
    <property type="entry name" value="Haloacid_Dehalogenase"/>
    <property type="match status" value="1"/>
</dbReference>
<evidence type="ECO:0000313" key="1">
    <source>
        <dbReference type="EMBL" id="TCL54553.1"/>
    </source>
</evidence>
<dbReference type="GO" id="GO:0005829">
    <property type="term" value="C:cytosol"/>
    <property type="evidence" value="ECO:0007669"/>
    <property type="project" value="TreeGrafter"/>
</dbReference>
<dbReference type="InterPro" id="IPR006379">
    <property type="entry name" value="HAD-SF_hydro_IIB"/>
</dbReference>